<organism evidence="3 4">
    <name type="scientific">Candidatus Nitrosotalea okcheonensis</name>
    <dbReference type="NCBI Taxonomy" id="1903276"/>
    <lineage>
        <taxon>Archaea</taxon>
        <taxon>Nitrososphaerota</taxon>
        <taxon>Nitrososphaeria</taxon>
        <taxon>Nitrosotaleales</taxon>
        <taxon>Nitrosotaleaceae</taxon>
        <taxon>Nitrosotalea</taxon>
    </lineage>
</organism>
<accession>A0A2H1FHY3</accession>
<dbReference type="Pfam" id="PF00582">
    <property type="entry name" value="Usp"/>
    <property type="match status" value="1"/>
</dbReference>
<comment type="similarity">
    <text evidence="1">Belongs to the universal stress protein A family.</text>
</comment>
<dbReference type="PANTHER" id="PTHR46268:SF6">
    <property type="entry name" value="UNIVERSAL STRESS PROTEIN UP12"/>
    <property type="match status" value="1"/>
</dbReference>
<protein>
    <recommendedName>
        <fullName evidence="2">UspA domain-containing protein</fullName>
    </recommendedName>
</protein>
<dbReference type="InterPro" id="IPR006016">
    <property type="entry name" value="UspA"/>
</dbReference>
<dbReference type="PIRSF" id="PIRSF006276">
    <property type="entry name" value="UspA"/>
    <property type="match status" value="1"/>
</dbReference>
<gene>
    <name evidence="3" type="ORF">NCS_30215</name>
</gene>
<dbReference type="AlphaFoldDB" id="A0A2H1FHY3"/>
<evidence type="ECO:0000256" key="1">
    <source>
        <dbReference type="ARBA" id="ARBA00008791"/>
    </source>
</evidence>
<evidence type="ECO:0000313" key="3">
    <source>
        <dbReference type="EMBL" id="SMH72375.1"/>
    </source>
</evidence>
<dbReference type="PRINTS" id="PR01438">
    <property type="entry name" value="UNVRSLSTRESS"/>
</dbReference>
<dbReference type="RefSeq" id="WP_157928158.1">
    <property type="nucleotide sequence ID" value="NZ_LT841358.1"/>
</dbReference>
<reference evidence="4" key="1">
    <citation type="submission" date="2017-03" db="EMBL/GenBank/DDBJ databases">
        <authorList>
            <person name="Herbold C."/>
        </authorList>
    </citation>
    <scope>NUCLEOTIDE SEQUENCE [LARGE SCALE GENOMIC DNA]</scope>
</reference>
<dbReference type="InterPro" id="IPR006015">
    <property type="entry name" value="Universal_stress_UspA"/>
</dbReference>
<sequence length="168" mass="18292">MSKNNQTKKNGTTTFEDSHVTINKILVAIDKSGYKNKATAYAVTLAKSLGAELTVIHVIAKSSFGATGDLLSYYRGGKLKAYQDALRNEAEKLLKKAVEFGENEGIQMHSEVIMDSSAEKAIIDYAKKQKMDLIVIGTKGMTGIEKFLMGSVANDVITYAHCPVLAIR</sequence>
<dbReference type="EMBL" id="LT841358">
    <property type="protein sequence ID" value="SMH72375.1"/>
    <property type="molecule type" value="Genomic_DNA"/>
</dbReference>
<dbReference type="PANTHER" id="PTHR46268">
    <property type="entry name" value="STRESS RESPONSE PROTEIN NHAX"/>
    <property type="match status" value="1"/>
</dbReference>
<evidence type="ECO:0000259" key="2">
    <source>
        <dbReference type="Pfam" id="PF00582"/>
    </source>
</evidence>
<dbReference type="Gene3D" id="3.40.50.620">
    <property type="entry name" value="HUPs"/>
    <property type="match status" value="1"/>
</dbReference>
<dbReference type="OrthoDB" id="105697at2157"/>
<dbReference type="Proteomes" id="UP000230607">
    <property type="component" value="Chromosome 1"/>
</dbReference>
<dbReference type="SUPFAM" id="SSF52402">
    <property type="entry name" value="Adenine nucleotide alpha hydrolases-like"/>
    <property type="match status" value="1"/>
</dbReference>
<proteinExistence type="inferred from homology"/>
<dbReference type="InterPro" id="IPR014729">
    <property type="entry name" value="Rossmann-like_a/b/a_fold"/>
</dbReference>
<feature type="domain" description="UspA" evidence="2">
    <location>
        <begin position="23"/>
        <end position="168"/>
    </location>
</feature>
<name>A0A2H1FHY3_9ARCH</name>
<dbReference type="CDD" id="cd00293">
    <property type="entry name" value="USP-like"/>
    <property type="match status" value="1"/>
</dbReference>
<evidence type="ECO:0000313" key="4">
    <source>
        <dbReference type="Proteomes" id="UP000230607"/>
    </source>
</evidence>
<keyword evidence="4" id="KW-1185">Reference proteome</keyword>